<evidence type="ECO:0000256" key="1">
    <source>
        <dbReference type="SAM" id="MobiDB-lite"/>
    </source>
</evidence>
<organism evidence="3 4">
    <name type="scientific">Citrus x changshan-huyou</name>
    <dbReference type="NCBI Taxonomy" id="2935761"/>
    <lineage>
        <taxon>Eukaryota</taxon>
        <taxon>Viridiplantae</taxon>
        <taxon>Streptophyta</taxon>
        <taxon>Embryophyta</taxon>
        <taxon>Tracheophyta</taxon>
        <taxon>Spermatophyta</taxon>
        <taxon>Magnoliopsida</taxon>
        <taxon>eudicotyledons</taxon>
        <taxon>Gunneridae</taxon>
        <taxon>Pentapetalae</taxon>
        <taxon>rosids</taxon>
        <taxon>malvids</taxon>
        <taxon>Sapindales</taxon>
        <taxon>Rutaceae</taxon>
        <taxon>Aurantioideae</taxon>
        <taxon>Citrus</taxon>
    </lineage>
</organism>
<dbReference type="EMBL" id="JBCGBO010000005">
    <property type="protein sequence ID" value="KAK9200177.1"/>
    <property type="molecule type" value="Genomic_DNA"/>
</dbReference>
<dbReference type="AlphaFoldDB" id="A0AAP0M8Y5"/>
<dbReference type="PANTHER" id="PTHR31286">
    <property type="entry name" value="GLYCINE-RICH CELL WALL STRUCTURAL PROTEIN 1.8-LIKE"/>
    <property type="match status" value="1"/>
</dbReference>
<dbReference type="Pfam" id="PF14111">
    <property type="entry name" value="DUF4283"/>
    <property type="match status" value="1"/>
</dbReference>
<feature type="region of interest" description="Disordered" evidence="1">
    <location>
        <begin position="125"/>
        <end position="169"/>
    </location>
</feature>
<reference evidence="3 4" key="1">
    <citation type="submission" date="2024-05" db="EMBL/GenBank/DDBJ databases">
        <title>Haplotype-resolved chromosome-level genome assembly of Huyou (Citrus changshanensis).</title>
        <authorList>
            <person name="Miao C."/>
            <person name="Chen W."/>
            <person name="Wu Y."/>
            <person name="Wang L."/>
            <person name="Zhao S."/>
            <person name="Grierson D."/>
            <person name="Xu C."/>
            <person name="Chen K."/>
        </authorList>
    </citation>
    <scope>NUCLEOTIDE SEQUENCE [LARGE SCALE GENOMIC DNA]</scope>
    <source>
        <strain evidence="3">01-14</strain>
        <tissue evidence="3">Leaf</tissue>
    </source>
</reference>
<gene>
    <name evidence="3" type="ORF">WN944_015373</name>
</gene>
<dbReference type="PANTHER" id="PTHR31286:SF167">
    <property type="entry name" value="OS09G0268800 PROTEIN"/>
    <property type="match status" value="1"/>
</dbReference>
<dbReference type="InterPro" id="IPR025558">
    <property type="entry name" value="DUF4283"/>
</dbReference>
<proteinExistence type="predicted"/>
<accession>A0AAP0M8Y5</accession>
<dbReference type="Proteomes" id="UP001428341">
    <property type="component" value="Unassembled WGS sequence"/>
</dbReference>
<feature type="compositionally biased region" description="Basic and acidic residues" evidence="1">
    <location>
        <begin position="130"/>
        <end position="150"/>
    </location>
</feature>
<evidence type="ECO:0000259" key="2">
    <source>
        <dbReference type="Pfam" id="PF14111"/>
    </source>
</evidence>
<evidence type="ECO:0000313" key="4">
    <source>
        <dbReference type="Proteomes" id="UP001428341"/>
    </source>
</evidence>
<protein>
    <recommendedName>
        <fullName evidence="2">DUF4283 domain-containing protein</fullName>
    </recommendedName>
</protein>
<comment type="caution">
    <text evidence="3">The sequence shown here is derived from an EMBL/GenBank/DDBJ whole genome shotgun (WGS) entry which is preliminary data.</text>
</comment>
<keyword evidence="4" id="KW-1185">Reference proteome</keyword>
<evidence type="ECO:0000313" key="3">
    <source>
        <dbReference type="EMBL" id="KAK9200177.1"/>
    </source>
</evidence>
<feature type="domain" description="DUF4283" evidence="2">
    <location>
        <begin position="1"/>
        <end position="40"/>
    </location>
</feature>
<dbReference type="InterPro" id="IPR040256">
    <property type="entry name" value="At4g02000-like"/>
</dbReference>
<sequence>MKIEKLGDNIFIFKFRNEAYLKRILTGGPWHISQALIVLKEPEGIGEISSHLFTHATFWIQIKNVLIKCMGKEICTGMGKLVDKIEEVDTDGAGDYIHTKNVISTKGSQIWTWLKALSWAEKAKKKRAKERWNTRTSKGDEMKTQDDGRKLSRLQRTQSLSNEPEELGQ</sequence>
<name>A0AAP0M8Y5_9ROSI</name>